<dbReference type="Gene3D" id="1.20.1740.10">
    <property type="entry name" value="Amino acid/polyamine transporter I"/>
    <property type="match status" value="1"/>
</dbReference>
<keyword evidence="4 6" id="KW-1133">Transmembrane helix</keyword>
<dbReference type="PANTHER" id="PTHR42770">
    <property type="entry name" value="AMINO ACID TRANSPORTER-RELATED"/>
    <property type="match status" value="1"/>
</dbReference>
<comment type="caution">
    <text evidence="7">The sequence shown here is derived from an EMBL/GenBank/DDBJ whole genome shotgun (WGS) entry which is preliminary data.</text>
</comment>
<evidence type="ECO:0000256" key="6">
    <source>
        <dbReference type="SAM" id="Phobius"/>
    </source>
</evidence>
<keyword evidence="2" id="KW-1003">Cell membrane</keyword>
<dbReference type="Proteomes" id="UP000754710">
    <property type="component" value="Unassembled WGS sequence"/>
</dbReference>
<dbReference type="Pfam" id="PF13520">
    <property type="entry name" value="AA_permease_2"/>
    <property type="match status" value="1"/>
</dbReference>
<dbReference type="RefSeq" id="WP_221023979.1">
    <property type="nucleotide sequence ID" value="NZ_JAIEZQ010000001.1"/>
</dbReference>
<dbReference type="PIRSF" id="PIRSF006060">
    <property type="entry name" value="AA_transporter"/>
    <property type="match status" value="1"/>
</dbReference>
<proteinExistence type="predicted"/>
<accession>A0ABS7RGW1</accession>
<evidence type="ECO:0000256" key="5">
    <source>
        <dbReference type="ARBA" id="ARBA00023136"/>
    </source>
</evidence>
<evidence type="ECO:0000313" key="7">
    <source>
        <dbReference type="EMBL" id="MBY9074279.1"/>
    </source>
</evidence>
<keyword evidence="8" id="KW-1185">Reference proteome</keyword>
<evidence type="ECO:0000256" key="3">
    <source>
        <dbReference type="ARBA" id="ARBA00022692"/>
    </source>
</evidence>
<evidence type="ECO:0000256" key="4">
    <source>
        <dbReference type="ARBA" id="ARBA00022989"/>
    </source>
</evidence>
<reference evidence="7 8" key="1">
    <citation type="submission" date="2021-08" db="EMBL/GenBank/DDBJ databases">
        <title>Nocardioides bacterium WL0053 sp. nov., isolated from the sediment.</title>
        <authorList>
            <person name="Wang L."/>
            <person name="Zhang D."/>
            <person name="Zhang A."/>
        </authorList>
    </citation>
    <scope>NUCLEOTIDE SEQUENCE [LARGE SCALE GENOMIC DNA]</scope>
    <source>
        <strain evidence="7 8">WL0053</strain>
    </source>
</reference>
<evidence type="ECO:0000256" key="1">
    <source>
        <dbReference type="ARBA" id="ARBA00004651"/>
    </source>
</evidence>
<gene>
    <name evidence="7" type="ORF">K1X13_05530</name>
</gene>
<name>A0ABS7RGW1_9ACTN</name>
<sequence>MANTETDQLVSPTGQNEDLKRTITAPLLFFYVLGDVLGSGIYALIGVMALEVGGAFWTSFVVGVTVAMLTGFAYAELITKYPQAAGAALYVSKAFGNRFFTFVVTYFMLSASIAAAGALALVFGGGYFKEFIELPTTLVAIGFIVVLALLNFRGISESVKANMLMSLVEITGLGIVLAVGAAVLFQGDADFSRPFEFKGDGNEMLLVLAGAALAFFSMTGFENAANVAEETKNPNKVFPRALLGGMAVAGVLYLLVAFIASMVAPTDQIAGSESALLEVVKAGPIPVPGSVFAAIALVAVTNTALVALVAQSRIMYGMAREGVVPRIFARTHASRQTPWVAIVFTTAVVVALLVTADVERLAAVTVLFLIAVYALVCVSALKLRKDTVDHDHYRAPTWTLYAGLVTNLGLLVNTVLDDPGAVGYAAIMVAVGLVLYVVNNLVTSKTDRQPVAR</sequence>
<evidence type="ECO:0000313" key="8">
    <source>
        <dbReference type="Proteomes" id="UP000754710"/>
    </source>
</evidence>
<feature type="transmembrane region" description="Helical" evidence="6">
    <location>
        <begin position="422"/>
        <end position="443"/>
    </location>
</feature>
<feature type="transmembrane region" description="Helical" evidence="6">
    <location>
        <begin position="164"/>
        <end position="184"/>
    </location>
</feature>
<keyword evidence="3 6" id="KW-0812">Transmembrane</keyword>
<evidence type="ECO:0000256" key="2">
    <source>
        <dbReference type="ARBA" id="ARBA00022475"/>
    </source>
</evidence>
<feature type="transmembrane region" description="Helical" evidence="6">
    <location>
        <begin position="395"/>
        <end position="416"/>
    </location>
</feature>
<feature type="transmembrane region" description="Helical" evidence="6">
    <location>
        <begin position="285"/>
        <end position="310"/>
    </location>
</feature>
<feature type="transmembrane region" description="Helical" evidence="6">
    <location>
        <begin position="99"/>
        <end position="128"/>
    </location>
</feature>
<feature type="transmembrane region" description="Helical" evidence="6">
    <location>
        <begin position="134"/>
        <end position="152"/>
    </location>
</feature>
<dbReference type="InterPro" id="IPR002293">
    <property type="entry name" value="AA/rel_permease1"/>
</dbReference>
<keyword evidence="5 6" id="KW-0472">Membrane</keyword>
<feature type="transmembrane region" description="Helical" evidence="6">
    <location>
        <begin position="56"/>
        <end position="78"/>
    </location>
</feature>
<comment type="subcellular location">
    <subcellularLocation>
        <location evidence="1">Cell membrane</location>
        <topology evidence="1">Multi-pass membrane protein</topology>
    </subcellularLocation>
</comment>
<feature type="transmembrane region" description="Helical" evidence="6">
    <location>
        <begin position="242"/>
        <end position="265"/>
    </location>
</feature>
<dbReference type="EMBL" id="JAIEZQ010000001">
    <property type="protein sequence ID" value="MBY9074279.1"/>
    <property type="molecule type" value="Genomic_DNA"/>
</dbReference>
<feature type="transmembrane region" description="Helical" evidence="6">
    <location>
        <begin position="28"/>
        <end position="50"/>
    </location>
</feature>
<feature type="transmembrane region" description="Helical" evidence="6">
    <location>
        <begin position="339"/>
        <end position="356"/>
    </location>
</feature>
<feature type="transmembrane region" description="Helical" evidence="6">
    <location>
        <begin position="204"/>
        <end position="221"/>
    </location>
</feature>
<feature type="transmembrane region" description="Helical" evidence="6">
    <location>
        <begin position="362"/>
        <end position="383"/>
    </location>
</feature>
<dbReference type="InterPro" id="IPR050367">
    <property type="entry name" value="APC_superfamily"/>
</dbReference>
<protein>
    <submittedName>
        <fullName evidence="7">APC family permease</fullName>
    </submittedName>
</protein>
<dbReference type="PANTHER" id="PTHR42770:SF11">
    <property type="entry name" value="INNER MEMBRANE TRANSPORT PROTEIN YBAT"/>
    <property type="match status" value="1"/>
</dbReference>
<organism evidence="7 8">
    <name type="scientific">Nocardioides jiangsuensis</name>
    <dbReference type="NCBI Taxonomy" id="2866161"/>
    <lineage>
        <taxon>Bacteria</taxon>
        <taxon>Bacillati</taxon>
        <taxon>Actinomycetota</taxon>
        <taxon>Actinomycetes</taxon>
        <taxon>Propionibacteriales</taxon>
        <taxon>Nocardioidaceae</taxon>
        <taxon>Nocardioides</taxon>
    </lineage>
</organism>